<sequence>MRCQPRQALLLAVAYCGPLQADLPLSVDDLFTAHHRYRLEAGIDYSNQEYSAPGAGYAQSTDVAVASLGLRYGLTARTELFTRVYGYYSQARTQNDQGLQVDANTDWNRVVAGANIQFSADNTTPALLGFAAFDLIENPADSAQQLRYASSANIGLTTYRSIDPLLLSAVVRFDYRSDYQQQGLSVEPGHSVVISPQTAFAINHLVTLTGGLEWEWRQGVQVQGSQLTLDRSRTSVLLGLGYNWSEDVTVSFNGEFAVTDSAGASMSINVVYSFDDRRGLQRKLDRSP</sequence>
<dbReference type="RefSeq" id="WP_279243407.1">
    <property type="nucleotide sequence ID" value="NZ_SHNN01000001.1"/>
</dbReference>
<protein>
    <recommendedName>
        <fullName evidence="3">Autotransporter outer membrane beta-barrel domain-containing protein</fullName>
    </recommendedName>
</protein>
<dbReference type="Proteomes" id="UP001143362">
    <property type="component" value="Unassembled WGS sequence"/>
</dbReference>
<keyword evidence="2" id="KW-1185">Reference proteome</keyword>
<dbReference type="Gene3D" id="2.40.160.60">
    <property type="entry name" value="Outer membrane protein transport protein (OMPP1/FadL/TodX)"/>
    <property type="match status" value="1"/>
</dbReference>
<comment type="caution">
    <text evidence="1">The sequence shown here is derived from an EMBL/GenBank/DDBJ whole genome shotgun (WGS) entry which is preliminary data.</text>
</comment>
<dbReference type="EMBL" id="SHNN01000001">
    <property type="protein sequence ID" value="MCX2979404.1"/>
    <property type="molecule type" value="Genomic_DNA"/>
</dbReference>
<evidence type="ECO:0000313" key="2">
    <source>
        <dbReference type="Proteomes" id="UP001143362"/>
    </source>
</evidence>
<proteinExistence type="predicted"/>
<accession>A0ABT3TAT8</accession>
<evidence type="ECO:0008006" key="3">
    <source>
        <dbReference type="Google" id="ProtNLM"/>
    </source>
</evidence>
<evidence type="ECO:0000313" key="1">
    <source>
        <dbReference type="EMBL" id="MCX2979404.1"/>
    </source>
</evidence>
<name>A0ABT3TAT8_9GAMM</name>
<reference evidence="1" key="1">
    <citation type="submission" date="2019-02" db="EMBL/GenBank/DDBJ databases">
        <authorList>
            <person name="Li S.-H."/>
        </authorList>
    </citation>
    <scope>NUCLEOTIDE SEQUENCE</scope>
    <source>
        <strain evidence="1">IMCC14734</strain>
    </source>
</reference>
<organism evidence="1 2">
    <name type="scientific">Candidatus Litorirhabdus singularis</name>
    <dbReference type="NCBI Taxonomy" id="2518993"/>
    <lineage>
        <taxon>Bacteria</taxon>
        <taxon>Pseudomonadati</taxon>
        <taxon>Pseudomonadota</taxon>
        <taxon>Gammaproteobacteria</taxon>
        <taxon>Cellvibrionales</taxon>
        <taxon>Halieaceae</taxon>
        <taxon>Candidatus Litorirhabdus</taxon>
    </lineage>
</organism>
<gene>
    <name evidence="1" type="ORF">EYC98_00835</name>
</gene>